<feature type="compositionally biased region" description="Basic and acidic residues" evidence="1">
    <location>
        <begin position="1"/>
        <end position="21"/>
    </location>
</feature>
<sequence length="128" mass="13313">MGVQRGDRDIGPGQRLVDRVQHGTADGARAGREGQRESRVRGIPVPSTPKQPEGHGGSPFTRGEGARTHPCCEGGRADPKTRQDALCGAGPASGSTVCTGNASQDKGSVRARMIMTDGGWPGGSRPRR</sequence>
<reference evidence="2" key="1">
    <citation type="journal article" date="2014" name="Int. J. Syst. Evol. Microbiol.">
        <title>Complete genome sequence of Corynebacterium casei LMG S-19264T (=DSM 44701T), isolated from a smear-ripened cheese.</title>
        <authorList>
            <consortium name="US DOE Joint Genome Institute (JGI-PGF)"/>
            <person name="Walter F."/>
            <person name="Albersmeier A."/>
            <person name="Kalinowski J."/>
            <person name="Ruckert C."/>
        </authorList>
    </citation>
    <scope>NUCLEOTIDE SEQUENCE</scope>
    <source>
        <strain evidence="2">JCM 4477</strain>
    </source>
</reference>
<reference evidence="2" key="2">
    <citation type="submission" date="2020-09" db="EMBL/GenBank/DDBJ databases">
        <authorList>
            <person name="Sun Q."/>
            <person name="Ohkuma M."/>
        </authorList>
    </citation>
    <scope>NUCLEOTIDE SEQUENCE</scope>
    <source>
        <strain evidence="2">JCM 4477</strain>
    </source>
</reference>
<protein>
    <submittedName>
        <fullName evidence="2">Uncharacterized protein</fullName>
    </submittedName>
</protein>
<proteinExistence type="predicted"/>
<comment type="caution">
    <text evidence="2">The sequence shown here is derived from an EMBL/GenBank/DDBJ whole genome shotgun (WGS) entry which is preliminary data.</text>
</comment>
<gene>
    <name evidence="2" type="ORF">GCM10018772_17940</name>
</gene>
<evidence type="ECO:0000313" key="2">
    <source>
        <dbReference type="EMBL" id="GHE94326.1"/>
    </source>
</evidence>
<feature type="compositionally biased region" description="Polar residues" evidence="1">
    <location>
        <begin position="93"/>
        <end position="106"/>
    </location>
</feature>
<evidence type="ECO:0000256" key="1">
    <source>
        <dbReference type="SAM" id="MobiDB-lite"/>
    </source>
</evidence>
<dbReference type="Proteomes" id="UP000630718">
    <property type="component" value="Unassembled WGS sequence"/>
</dbReference>
<dbReference type="AlphaFoldDB" id="A0A919A8R1"/>
<dbReference type="EMBL" id="BNBI01000003">
    <property type="protein sequence ID" value="GHE94326.1"/>
    <property type="molecule type" value="Genomic_DNA"/>
</dbReference>
<keyword evidence="3" id="KW-1185">Reference proteome</keyword>
<name>A0A919A8R1_9ACTN</name>
<accession>A0A919A8R1</accession>
<feature type="compositionally biased region" description="Basic and acidic residues" evidence="1">
    <location>
        <begin position="29"/>
        <end position="40"/>
    </location>
</feature>
<evidence type="ECO:0000313" key="3">
    <source>
        <dbReference type="Proteomes" id="UP000630718"/>
    </source>
</evidence>
<organism evidence="2 3">
    <name type="scientific">Streptomyces fumanus</name>
    <dbReference type="NCBI Taxonomy" id="67302"/>
    <lineage>
        <taxon>Bacteria</taxon>
        <taxon>Bacillati</taxon>
        <taxon>Actinomycetota</taxon>
        <taxon>Actinomycetes</taxon>
        <taxon>Kitasatosporales</taxon>
        <taxon>Streptomycetaceae</taxon>
        <taxon>Streptomyces</taxon>
    </lineage>
</organism>
<feature type="region of interest" description="Disordered" evidence="1">
    <location>
        <begin position="1"/>
        <end position="109"/>
    </location>
</feature>